<keyword evidence="7" id="KW-0256">Endoplasmic reticulum</keyword>
<keyword evidence="12 15" id="KW-0472">Membrane</keyword>
<comment type="cofactor">
    <cofactor evidence="1 13">
        <name>heme</name>
        <dbReference type="ChEBI" id="CHEBI:30413"/>
    </cofactor>
</comment>
<feature type="binding site" description="axial binding residue" evidence="13">
    <location>
        <position position="434"/>
    </location>
    <ligand>
        <name>heme</name>
        <dbReference type="ChEBI" id="CHEBI:30413"/>
    </ligand>
    <ligandPart>
        <name>Fe</name>
        <dbReference type="ChEBI" id="CHEBI:18248"/>
    </ligandPart>
</feature>
<keyword evidence="15" id="KW-1133">Transmembrane helix</keyword>
<evidence type="ECO:0000256" key="3">
    <source>
        <dbReference type="ARBA" id="ARBA00004406"/>
    </source>
</evidence>
<evidence type="ECO:0000256" key="6">
    <source>
        <dbReference type="ARBA" id="ARBA00022723"/>
    </source>
</evidence>
<keyword evidence="15" id="KW-0812">Transmembrane</keyword>
<dbReference type="GO" id="GO:0020037">
    <property type="term" value="F:heme binding"/>
    <property type="evidence" value="ECO:0007669"/>
    <property type="project" value="InterPro"/>
</dbReference>
<evidence type="ECO:0000256" key="1">
    <source>
        <dbReference type="ARBA" id="ARBA00001971"/>
    </source>
</evidence>
<dbReference type="PRINTS" id="PR00463">
    <property type="entry name" value="EP450I"/>
</dbReference>
<proteinExistence type="inferred from homology"/>
<dbReference type="GO" id="GO:0016705">
    <property type="term" value="F:oxidoreductase activity, acting on paired donors, with incorporation or reduction of molecular oxygen"/>
    <property type="evidence" value="ECO:0007669"/>
    <property type="project" value="InterPro"/>
</dbReference>
<dbReference type="PROSITE" id="PS00086">
    <property type="entry name" value="CYTOCHROME_P450"/>
    <property type="match status" value="1"/>
</dbReference>
<feature type="transmembrane region" description="Helical" evidence="15">
    <location>
        <begin position="6"/>
        <end position="25"/>
    </location>
</feature>
<dbReference type="CDD" id="cd11056">
    <property type="entry name" value="CYP6-like"/>
    <property type="match status" value="1"/>
</dbReference>
<accession>A0AA38HSN8</accession>
<reference evidence="16" key="1">
    <citation type="journal article" date="2023" name="G3 (Bethesda)">
        <title>Whole genome assemblies of Zophobas morio and Tenebrio molitor.</title>
        <authorList>
            <person name="Kaur S."/>
            <person name="Stinson S.A."/>
            <person name="diCenzo G.C."/>
        </authorList>
    </citation>
    <scope>NUCLEOTIDE SEQUENCE</scope>
    <source>
        <strain evidence="16">QUZm001</strain>
    </source>
</reference>
<name>A0AA38HSN8_9CUCU</name>
<dbReference type="Pfam" id="PF00067">
    <property type="entry name" value="p450"/>
    <property type="match status" value="1"/>
</dbReference>
<evidence type="ECO:0000256" key="8">
    <source>
        <dbReference type="ARBA" id="ARBA00022848"/>
    </source>
</evidence>
<organism evidence="16 17">
    <name type="scientific">Zophobas morio</name>
    <dbReference type="NCBI Taxonomy" id="2755281"/>
    <lineage>
        <taxon>Eukaryota</taxon>
        <taxon>Metazoa</taxon>
        <taxon>Ecdysozoa</taxon>
        <taxon>Arthropoda</taxon>
        <taxon>Hexapoda</taxon>
        <taxon>Insecta</taxon>
        <taxon>Pterygota</taxon>
        <taxon>Neoptera</taxon>
        <taxon>Endopterygota</taxon>
        <taxon>Coleoptera</taxon>
        <taxon>Polyphaga</taxon>
        <taxon>Cucujiformia</taxon>
        <taxon>Tenebrionidae</taxon>
        <taxon>Zophobas</taxon>
    </lineage>
</organism>
<keyword evidence="17" id="KW-1185">Reference proteome</keyword>
<keyword evidence="6 13" id="KW-0479">Metal-binding</keyword>
<comment type="similarity">
    <text evidence="4 14">Belongs to the cytochrome P450 family.</text>
</comment>
<dbReference type="Gene3D" id="1.10.630.10">
    <property type="entry name" value="Cytochrome P450"/>
    <property type="match status" value="1"/>
</dbReference>
<comment type="subcellular location">
    <subcellularLocation>
        <location evidence="3">Endoplasmic reticulum membrane</location>
        <topology evidence="3">Peripheral membrane protein</topology>
    </subcellularLocation>
    <subcellularLocation>
        <location evidence="2">Microsome membrane</location>
        <topology evidence="2">Peripheral membrane protein</topology>
    </subcellularLocation>
</comment>
<dbReference type="InterPro" id="IPR001128">
    <property type="entry name" value="Cyt_P450"/>
</dbReference>
<keyword evidence="5 13" id="KW-0349">Heme</keyword>
<dbReference type="InterPro" id="IPR036396">
    <property type="entry name" value="Cyt_P450_sf"/>
</dbReference>
<dbReference type="PANTHER" id="PTHR24292:SF100">
    <property type="entry name" value="CYTOCHROME P450 6A16, ISOFORM B-RELATED"/>
    <property type="match status" value="1"/>
</dbReference>
<evidence type="ECO:0000256" key="5">
    <source>
        <dbReference type="ARBA" id="ARBA00022617"/>
    </source>
</evidence>
<evidence type="ECO:0000256" key="14">
    <source>
        <dbReference type="RuleBase" id="RU000461"/>
    </source>
</evidence>
<evidence type="ECO:0000256" key="4">
    <source>
        <dbReference type="ARBA" id="ARBA00010617"/>
    </source>
</evidence>
<dbReference type="GO" id="GO:0004497">
    <property type="term" value="F:monooxygenase activity"/>
    <property type="evidence" value="ECO:0007669"/>
    <property type="project" value="UniProtKB-KW"/>
</dbReference>
<gene>
    <name evidence="16" type="ORF">Zmor_025666</name>
</gene>
<evidence type="ECO:0000256" key="13">
    <source>
        <dbReference type="PIRSR" id="PIRSR602401-1"/>
    </source>
</evidence>
<evidence type="ECO:0000256" key="12">
    <source>
        <dbReference type="ARBA" id="ARBA00023136"/>
    </source>
</evidence>
<evidence type="ECO:0000313" key="17">
    <source>
        <dbReference type="Proteomes" id="UP001168821"/>
    </source>
</evidence>
<evidence type="ECO:0000256" key="15">
    <source>
        <dbReference type="SAM" id="Phobius"/>
    </source>
</evidence>
<evidence type="ECO:0000256" key="10">
    <source>
        <dbReference type="ARBA" id="ARBA00023004"/>
    </source>
</evidence>
<keyword evidence="11 14" id="KW-0503">Monooxygenase</keyword>
<dbReference type="InterPro" id="IPR002401">
    <property type="entry name" value="Cyt_P450_E_grp-I"/>
</dbReference>
<dbReference type="InterPro" id="IPR017972">
    <property type="entry name" value="Cyt_P450_CS"/>
</dbReference>
<evidence type="ECO:0000256" key="2">
    <source>
        <dbReference type="ARBA" id="ARBA00004174"/>
    </source>
</evidence>
<evidence type="ECO:0008006" key="18">
    <source>
        <dbReference type="Google" id="ProtNLM"/>
    </source>
</evidence>
<evidence type="ECO:0000313" key="16">
    <source>
        <dbReference type="EMBL" id="KAJ3642919.1"/>
    </source>
</evidence>
<dbReference type="GO" id="GO:0005789">
    <property type="term" value="C:endoplasmic reticulum membrane"/>
    <property type="evidence" value="ECO:0007669"/>
    <property type="project" value="UniProtKB-SubCell"/>
</dbReference>
<protein>
    <recommendedName>
        <fullName evidence="18">Cytochrome P450</fullName>
    </recommendedName>
</protein>
<dbReference type="PRINTS" id="PR00385">
    <property type="entry name" value="P450"/>
</dbReference>
<keyword evidence="8" id="KW-0492">Microsome</keyword>
<sequence length="489" mass="56487">MFIWTALGTISVTVIVYYIWAFQYWKRRNLPFLQPQIPFGNVPNPFTCKEHMGITMQKVYKEMKKRKWKHGGVYQLTTPIYVVVDLDFVKNIMAKDFEYFGDRGTYYNEKDDPVSAHLFAMAGSKWKNLRTKLTPSFTPGKIKAMFQILLECEAKLQEKMLLEYNKKQPINIKDVLNCFTIEIIVSCVFGLACKTDKDETSPFKMYGEHLFSSASFVKIVFASTCPDLARRLGVRLTPKAASDFFLQVAQKCVAYRENNNRGHNDFLQLLVDMKNNNVLTLEQIAAQIFVFFLAGFETSANLTTFVLYELSKNQDIQEKARAEIETVLIKSGGKITYESLQDLKFVSQIIDESMRKYPPLLQIPRKCVQNYKVPGEDVIIEKGTCVVIPVLAIHYDEEYYPNPEKFDPERFTEENKKLRHQYSHIPFGEGPRICIAKRFGMLNVKLGLVSLLKHYKFTVDARTMEPLRMIVNSFVTAAEGDIWLNVEKI</sequence>
<comment type="caution">
    <text evidence="16">The sequence shown here is derived from an EMBL/GenBank/DDBJ whole genome shotgun (WGS) entry which is preliminary data.</text>
</comment>
<dbReference type="PANTHER" id="PTHR24292">
    <property type="entry name" value="CYTOCHROME P450"/>
    <property type="match status" value="1"/>
</dbReference>
<evidence type="ECO:0000256" key="7">
    <source>
        <dbReference type="ARBA" id="ARBA00022824"/>
    </source>
</evidence>
<dbReference type="InterPro" id="IPR050476">
    <property type="entry name" value="Insect_CytP450_Detox"/>
</dbReference>
<dbReference type="EMBL" id="JALNTZ010000008">
    <property type="protein sequence ID" value="KAJ3642919.1"/>
    <property type="molecule type" value="Genomic_DNA"/>
</dbReference>
<dbReference type="GO" id="GO:0005506">
    <property type="term" value="F:iron ion binding"/>
    <property type="evidence" value="ECO:0007669"/>
    <property type="project" value="InterPro"/>
</dbReference>
<dbReference type="FunFam" id="1.10.630.10:FF:000042">
    <property type="entry name" value="Cytochrome P450"/>
    <property type="match status" value="1"/>
</dbReference>
<dbReference type="AlphaFoldDB" id="A0AA38HSN8"/>
<evidence type="ECO:0000256" key="11">
    <source>
        <dbReference type="ARBA" id="ARBA00023033"/>
    </source>
</evidence>
<dbReference type="Proteomes" id="UP001168821">
    <property type="component" value="Unassembled WGS sequence"/>
</dbReference>
<keyword evidence="9 14" id="KW-0560">Oxidoreductase</keyword>
<evidence type="ECO:0000256" key="9">
    <source>
        <dbReference type="ARBA" id="ARBA00023002"/>
    </source>
</evidence>
<dbReference type="SUPFAM" id="SSF48264">
    <property type="entry name" value="Cytochrome P450"/>
    <property type="match status" value="1"/>
</dbReference>
<keyword evidence="10 13" id="KW-0408">Iron</keyword>